<evidence type="ECO:0000313" key="2">
    <source>
        <dbReference type="Proteomes" id="UP000799423"/>
    </source>
</evidence>
<reference evidence="1" key="1">
    <citation type="submission" date="2020-01" db="EMBL/GenBank/DDBJ databases">
        <authorList>
            <consortium name="DOE Joint Genome Institute"/>
            <person name="Haridas S."/>
            <person name="Albert R."/>
            <person name="Binder M."/>
            <person name="Bloem J."/>
            <person name="Labutti K."/>
            <person name="Salamov A."/>
            <person name="Andreopoulos B."/>
            <person name="Baker S.E."/>
            <person name="Barry K."/>
            <person name="Bills G."/>
            <person name="Bluhm B.H."/>
            <person name="Cannon C."/>
            <person name="Castanera R."/>
            <person name="Culley D.E."/>
            <person name="Daum C."/>
            <person name="Ezra D."/>
            <person name="Gonzalez J.B."/>
            <person name="Henrissat B."/>
            <person name="Kuo A."/>
            <person name="Liang C."/>
            <person name="Lipzen A."/>
            <person name="Lutzoni F."/>
            <person name="Magnuson J."/>
            <person name="Mondo S."/>
            <person name="Nolan M."/>
            <person name="Ohm R."/>
            <person name="Pangilinan J."/>
            <person name="Park H.-J."/>
            <person name="Ramirez L."/>
            <person name="Alfaro M."/>
            <person name="Sun H."/>
            <person name="Tritt A."/>
            <person name="Yoshinaga Y."/>
            <person name="Zwiers L.-H."/>
            <person name="Turgeon B.G."/>
            <person name="Goodwin S.B."/>
            <person name="Spatafora J.W."/>
            <person name="Crous P.W."/>
            <person name="Grigoriev I.V."/>
        </authorList>
    </citation>
    <scope>NUCLEOTIDE SEQUENCE</scope>
    <source>
        <strain evidence="1">IPT5</strain>
    </source>
</reference>
<dbReference type="Proteomes" id="UP000799423">
    <property type="component" value="Unassembled WGS sequence"/>
</dbReference>
<protein>
    <submittedName>
        <fullName evidence="1">Uncharacterized protein</fullName>
    </submittedName>
</protein>
<keyword evidence="2" id="KW-1185">Reference proteome</keyword>
<name>A0A6A7ASP2_9PLEO</name>
<accession>A0A6A7ASP2</accession>
<dbReference type="EMBL" id="MU006350">
    <property type="protein sequence ID" value="KAF2845259.1"/>
    <property type="molecule type" value="Genomic_DNA"/>
</dbReference>
<organism evidence="1 2">
    <name type="scientific">Plenodomus tracheiphilus IPT5</name>
    <dbReference type="NCBI Taxonomy" id="1408161"/>
    <lineage>
        <taxon>Eukaryota</taxon>
        <taxon>Fungi</taxon>
        <taxon>Dikarya</taxon>
        <taxon>Ascomycota</taxon>
        <taxon>Pezizomycotina</taxon>
        <taxon>Dothideomycetes</taxon>
        <taxon>Pleosporomycetidae</taxon>
        <taxon>Pleosporales</taxon>
        <taxon>Pleosporineae</taxon>
        <taxon>Leptosphaeriaceae</taxon>
        <taxon>Plenodomus</taxon>
    </lineage>
</organism>
<dbReference type="AlphaFoldDB" id="A0A6A7ASP2"/>
<evidence type="ECO:0000313" key="1">
    <source>
        <dbReference type="EMBL" id="KAF2845259.1"/>
    </source>
</evidence>
<gene>
    <name evidence="1" type="ORF">T440DRAFT_279569</name>
</gene>
<sequence length="198" mass="22105">MFGRFVFPATPSLPCLVVMFSKIVKWAYMKESSEILQTHTDNQSRDLHDQLEGLETALPVDLQLTTNKRTDCAFRVSNIYISIHTLLTTCRITLRLAGCSSCLSWIGTHAFDLSDPWGDETMEGAESCVKTCEDFISCFLLQSMQPKTLQRKELFYTSTVGQASFAVAESTIYSQRDPGIAPDSLALDAHLKAHTVLQ</sequence>
<proteinExistence type="predicted"/>